<dbReference type="InterPro" id="IPR008999">
    <property type="entry name" value="Actin-crosslinking"/>
</dbReference>
<dbReference type="EMBL" id="JADFTS010000001">
    <property type="protein sequence ID" value="KAF9623858.1"/>
    <property type="molecule type" value="Genomic_DNA"/>
</dbReference>
<reference evidence="4 5" key="1">
    <citation type="submission" date="2020-10" db="EMBL/GenBank/DDBJ databases">
        <title>The Coptis chinensis genome and diversification of protoberbering-type alkaloids.</title>
        <authorList>
            <person name="Wang B."/>
            <person name="Shu S."/>
            <person name="Song C."/>
            <person name="Liu Y."/>
        </authorList>
    </citation>
    <scope>NUCLEOTIDE SEQUENCE [LARGE SCALE GENOMIC DNA]</scope>
    <source>
        <strain evidence="4">HL-2020</strain>
        <tissue evidence="4">Leaf</tissue>
    </source>
</reference>
<dbReference type="Pfam" id="PF04601">
    <property type="entry name" value="DUF569"/>
    <property type="match status" value="1"/>
</dbReference>
<evidence type="ECO:0008006" key="6">
    <source>
        <dbReference type="Google" id="ProtNLM"/>
    </source>
</evidence>
<feature type="domain" description="DUF569" evidence="3">
    <location>
        <begin position="184"/>
        <end position="261"/>
    </location>
</feature>
<dbReference type="Proteomes" id="UP000631114">
    <property type="component" value="Unassembled WGS sequence"/>
</dbReference>
<feature type="domain" description="DUF569" evidence="2">
    <location>
        <begin position="1"/>
        <end position="142"/>
    </location>
</feature>
<dbReference type="Gene3D" id="2.80.10.50">
    <property type="match status" value="1"/>
</dbReference>
<sequence>MEFFKNAKVIRLRSYHDKYLLAEDDEDYVCQDRNGSSRNARWTVDFVDGSENVIRLNSCYGKYLTASTIPFLLGVTGKKVLQTTPRRLDSSIEWEPIREGMQVKLKTRYGDFLRANGGVPPWRNSITHDIPHRSAHQDWILWDVDIIQIQSDPKPPPPPPPPEHTLSRVESSDSLVCLPPKVDGRTIYYRVADDNGNVDEGAEEVSLHFKGNGVEELTRKLEEETGLEDLIVCTRSPISGSLYPIRLHLPPYNTTMHVVIVEAASRGVFHSSLTL</sequence>
<name>A0A835M8S4_9MAGN</name>
<evidence type="ECO:0000259" key="3">
    <source>
        <dbReference type="Pfam" id="PF22932"/>
    </source>
</evidence>
<evidence type="ECO:0000313" key="5">
    <source>
        <dbReference type="Proteomes" id="UP000631114"/>
    </source>
</evidence>
<feature type="region of interest" description="Disordered" evidence="1">
    <location>
        <begin position="150"/>
        <end position="171"/>
    </location>
</feature>
<dbReference type="InterPro" id="IPR007679">
    <property type="entry name" value="DUF569"/>
</dbReference>
<dbReference type="InterPro" id="IPR054726">
    <property type="entry name" value="Ubiq_DUF569-assoc"/>
</dbReference>
<evidence type="ECO:0000256" key="1">
    <source>
        <dbReference type="SAM" id="MobiDB-lite"/>
    </source>
</evidence>
<accession>A0A835M8S4</accession>
<dbReference type="FunFam" id="2.80.10.50:FF:000067">
    <property type="entry name" value="BnaC05g19630D protein"/>
    <property type="match status" value="1"/>
</dbReference>
<dbReference type="CDD" id="cd23340">
    <property type="entry name" value="beta-trefoil_FSCN_ACP-like"/>
    <property type="match status" value="1"/>
</dbReference>
<dbReference type="AlphaFoldDB" id="A0A835M8S4"/>
<evidence type="ECO:0000313" key="4">
    <source>
        <dbReference type="EMBL" id="KAF9623858.1"/>
    </source>
</evidence>
<protein>
    <recommendedName>
        <fullName evidence="6">DUF569 domain-containing protein</fullName>
    </recommendedName>
</protein>
<organism evidence="4 5">
    <name type="scientific">Coptis chinensis</name>
    <dbReference type="NCBI Taxonomy" id="261450"/>
    <lineage>
        <taxon>Eukaryota</taxon>
        <taxon>Viridiplantae</taxon>
        <taxon>Streptophyta</taxon>
        <taxon>Embryophyta</taxon>
        <taxon>Tracheophyta</taxon>
        <taxon>Spermatophyta</taxon>
        <taxon>Magnoliopsida</taxon>
        <taxon>Ranunculales</taxon>
        <taxon>Ranunculaceae</taxon>
        <taxon>Coptidoideae</taxon>
        <taxon>Coptis</taxon>
    </lineage>
</organism>
<comment type="caution">
    <text evidence="4">The sequence shown here is derived from an EMBL/GenBank/DDBJ whole genome shotgun (WGS) entry which is preliminary data.</text>
</comment>
<evidence type="ECO:0000259" key="2">
    <source>
        <dbReference type="Pfam" id="PF04601"/>
    </source>
</evidence>
<dbReference type="PANTHER" id="PTHR31205">
    <property type="entry name" value="ACTIN CROSS-LINKING PROTEIN (DUF569)"/>
    <property type="match status" value="1"/>
</dbReference>
<dbReference type="Pfam" id="PF22932">
    <property type="entry name" value="Ubiq_DUF_assoc"/>
    <property type="match status" value="1"/>
</dbReference>
<keyword evidence="5" id="KW-1185">Reference proteome</keyword>
<feature type="compositionally biased region" description="Pro residues" evidence="1">
    <location>
        <begin position="153"/>
        <end position="163"/>
    </location>
</feature>
<proteinExistence type="predicted"/>
<dbReference type="PANTHER" id="PTHR31205:SF77">
    <property type="entry name" value="CROSS-LINKING PROTEIN, PUTATIVE (DUF569)-RELATED"/>
    <property type="match status" value="1"/>
</dbReference>
<dbReference type="OrthoDB" id="2432302at2759"/>
<gene>
    <name evidence="4" type="ORF">IFM89_005443</name>
</gene>
<dbReference type="SUPFAM" id="SSF50405">
    <property type="entry name" value="Actin-crosslinking proteins"/>
    <property type="match status" value="1"/>
</dbReference>